<protein>
    <submittedName>
        <fullName evidence="1">Uncharacterized protein</fullName>
    </submittedName>
</protein>
<evidence type="ECO:0000313" key="3">
    <source>
        <dbReference type="Proteomes" id="UP000220127"/>
    </source>
</evidence>
<dbReference type="EMBL" id="NUFN01000044">
    <property type="protein sequence ID" value="PGH78601.1"/>
    <property type="molecule type" value="Genomic_DNA"/>
</dbReference>
<proteinExistence type="predicted"/>
<dbReference type="AlphaFoldDB" id="A0A9X6TW29"/>
<dbReference type="EMBL" id="NVMD01000028">
    <property type="protein sequence ID" value="PED11881.1"/>
    <property type="molecule type" value="Genomic_DNA"/>
</dbReference>
<comment type="caution">
    <text evidence="1">The sequence shown here is derived from an EMBL/GenBank/DDBJ whole genome shotgun (WGS) entry which is preliminary data.</text>
</comment>
<gene>
    <name evidence="2" type="ORF">CN899_28230</name>
    <name evidence="1" type="ORF">CON01_24625</name>
</gene>
<sequence>MLNVMLDETVKVKSLGAKSRKNKGTKFMIPLSETQYDQLEELNLYEEEVNIIAAELIREGLEYAYMDDIPVHEYDQSVYEIVSIEIPAGERRTLEILAKKHGCTMRKMGYTILNFMLKAQ</sequence>
<dbReference type="Proteomes" id="UP000222944">
    <property type="component" value="Unassembled WGS sequence"/>
</dbReference>
<evidence type="ECO:0000313" key="2">
    <source>
        <dbReference type="EMBL" id="PGH78601.1"/>
    </source>
</evidence>
<organism evidence="1 3">
    <name type="scientific">Bacillus thuringiensis</name>
    <dbReference type="NCBI Taxonomy" id="1428"/>
    <lineage>
        <taxon>Bacteria</taxon>
        <taxon>Bacillati</taxon>
        <taxon>Bacillota</taxon>
        <taxon>Bacilli</taxon>
        <taxon>Bacillales</taxon>
        <taxon>Bacillaceae</taxon>
        <taxon>Bacillus</taxon>
        <taxon>Bacillus cereus group</taxon>
    </lineage>
</organism>
<evidence type="ECO:0000313" key="4">
    <source>
        <dbReference type="Proteomes" id="UP000222944"/>
    </source>
</evidence>
<dbReference type="Proteomes" id="UP000220127">
    <property type="component" value="Unassembled WGS sequence"/>
</dbReference>
<dbReference type="RefSeq" id="WP_097877661.1">
    <property type="nucleotide sequence ID" value="NZ_JBMEQH010000023.1"/>
</dbReference>
<reference evidence="3 4" key="1">
    <citation type="submission" date="2017-09" db="EMBL/GenBank/DDBJ databases">
        <title>Large-scale bioinformatics analysis of Bacillus genomes uncovers conserved roles of natural products in bacterial physiology.</title>
        <authorList>
            <consortium name="Agbiome Team Llc"/>
            <person name="Bleich R.M."/>
            <person name="Grubbs K.J."/>
            <person name="Santa Maria K.C."/>
            <person name="Allen S.E."/>
            <person name="Farag S."/>
            <person name="Shank E.A."/>
            <person name="Bowers A."/>
        </authorList>
    </citation>
    <scope>NUCLEOTIDE SEQUENCE [LARGE SCALE GENOMIC DNA]</scope>
    <source>
        <strain evidence="2 4">AFS058004</strain>
        <strain evidence="1 3">AFS094940</strain>
    </source>
</reference>
<name>A0A9X6TW29_BACTU</name>
<accession>A0A9X6TW29</accession>
<evidence type="ECO:0000313" key="1">
    <source>
        <dbReference type="EMBL" id="PED11881.1"/>
    </source>
</evidence>